<evidence type="ECO:0008006" key="4">
    <source>
        <dbReference type="Google" id="ProtNLM"/>
    </source>
</evidence>
<dbReference type="SUPFAM" id="SSF55961">
    <property type="entry name" value="Bet v1-like"/>
    <property type="match status" value="1"/>
</dbReference>
<keyword evidence="3" id="KW-1185">Reference proteome</keyword>
<dbReference type="InterPro" id="IPR023393">
    <property type="entry name" value="START-like_dom_sf"/>
</dbReference>
<proteinExistence type="predicted"/>
<dbReference type="AlphaFoldDB" id="A0A7Y2M2N9"/>
<dbReference type="Pfam" id="PF10604">
    <property type="entry name" value="Polyketide_cyc2"/>
    <property type="match status" value="1"/>
</dbReference>
<dbReference type="EMBL" id="JABEMB010000031">
    <property type="protein sequence ID" value="NNH05072.1"/>
    <property type="molecule type" value="Genomic_DNA"/>
</dbReference>
<sequence length="170" mass="18575">MNTATGTSLIGAPIEAVRDILLSATSLPDWNPAFIRVAGDDPATPGAEYALEAIRGHRGTLTYTQIEDRTIAFSWRVPLLSETAAWHLSEVSATRTAVTHTVERSGALAAVLAHTLETLPGLRLDRLAARLHSPQPRQRTSASRVERSAKHDIHKQTEPDATRSTRPRCR</sequence>
<dbReference type="InterPro" id="IPR019587">
    <property type="entry name" value="Polyketide_cyclase/dehydratase"/>
</dbReference>
<evidence type="ECO:0000256" key="1">
    <source>
        <dbReference type="SAM" id="MobiDB-lite"/>
    </source>
</evidence>
<reference evidence="2 3" key="1">
    <citation type="submission" date="2020-05" db="EMBL/GenBank/DDBJ databases">
        <title>MicrobeNet Type strains.</title>
        <authorList>
            <person name="Nicholson A.C."/>
        </authorList>
    </citation>
    <scope>NUCLEOTIDE SEQUENCE [LARGE SCALE GENOMIC DNA]</scope>
    <source>
        <strain evidence="2 3">JCM 14282</strain>
    </source>
</reference>
<feature type="compositionally biased region" description="Basic and acidic residues" evidence="1">
    <location>
        <begin position="144"/>
        <end position="163"/>
    </location>
</feature>
<gene>
    <name evidence="2" type="ORF">HLA99_14585</name>
</gene>
<dbReference type="RefSeq" id="WP_167037078.1">
    <property type="nucleotide sequence ID" value="NZ_BAAANA010000001.1"/>
</dbReference>
<organism evidence="2 3">
    <name type="scientific">Microbacterium ulmi</name>
    <dbReference type="NCBI Taxonomy" id="179095"/>
    <lineage>
        <taxon>Bacteria</taxon>
        <taxon>Bacillati</taxon>
        <taxon>Actinomycetota</taxon>
        <taxon>Actinomycetes</taxon>
        <taxon>Micrococcales</taxon>
        <taxon>Microbacteriaceae</taxon>
        <taxon>Microbacterium</taxon>
    </lineage>
</organism>
<evidence type="ECO:0000313" key="3">
    <source>
        <dbReference type="Proteomes" id="UP000543598"/>
    </source>
</evidence>
<dbReference type="Proteomes" id="UP000543598">
    <property type="component" value="Unassembled WGS sequence"/>
</dbReference>
<protein>
    <recommendedName>
        <fullName evidence="4">Polyketide cyclase / dehydrase and lipid transport</fullName>
    </recommendedName>
</protein>
<accession>A0A7Y2M2N9</accession>
<name>A0A7Y2M2N9_9MICO</name>
<dbReference type="Gene3D" id="3.30.530.20">
    <property type="match status" value="1"/>
</dbReference>
<feature type="region of interest" description="Disordered" evidence="1">
    <location>
        <begin position="131"/>
        <end position="170"/>
    </location>
</feature>
<evidence type="ECO:0000313" key="2">
    <source>
        <dbReference type="EMBL" id="NNH05072.1"/>
    </source>
</evidence>
<comment type="caution">
    <text evidence="2">The sequence shown here is derived from an EMBL/GenBank/DDBJ whole genome shotgun (WGS) entry which is preliminary data.</text>
</comment>